<dbReference type="PANTHER" id="PTHR43643:SF3">
    <property type="entry name" value="HISTIDINOL-PHOSPHATE AMINOTRANSFERASE"/>
    <property type="match status" value="1"/>
</dbReference>
<comment type="similarity">
    <text evidence="1">Belongs to the class-II pyridoxal-phosphate-dependent aminotransferase family. Histidinol-phosphate aminotransferase subfamily.</text>
</comment>
<sequence>MIPPKPHVAAMDAYALADLTPPPGKPLISFCQNESFRPPSPRAAKAAASAALDQHLYPDPDWTALRNAIGKVHNIDPAQIICGNGSLDLIGCLARAYLGPGDAALAPAHAYPFFRTATLSAGARFDTAPERELTADADALISAVMFDTRIIFVANPGNPTGTRIPRSELIGLRQALADDVMLVIDEAYGEFADHLNEPVFDMVALDNTVVLRSFSKAYGLAGARVGWGLFPPAITGNVRKLLNPNNVSAASQVAAIAALEDQTYMRETCAMTAGIRDRFCAQIAGLGLTALQSFTNFALIRFASPEAAQSADSHLRSEGVFLRPQGGAGLPDCLRATIGVADDMALAASLLKDWINKEGRS</sequence>
<dbReference type="InterPro" id="IPR050106">
    <property type="entry name" value="HistidinolP_aminotransfase"/>
</dbReference>
<keyword evidence="2 6" id="KW-0032">Aminotransferase</keyword>
<dbReference type="InterPro" id="IPR015421">
    <property type="entry name" value="PyrdxlP-dep_Trfase_major"/>
</dbReference>
<dbReference type="SUPFAM" id="SSF53383">
    <property type="entry name" value="PLP-dependent transferases"/>
    <property type="match status" value="1"/>
</dbReference>
<name>A0A1X7BQD8_9RHOB</name>
<evidence type="ECO:0000256" key="3">
    <source>
        <dbReference type="ARBA" id="ARBA00022679"/>
    </source>
</evidence>
<dbReference type="EMBL" id="FWXB01000005">
    <property type="protein sequence ID" value="SMC11842.1"/>
    <property type="molecule type" value="Genomic_DNA"/>
</dbReference>
<keyword evidence="9" id="KW-1185">Reference proteome</keyword>
<keyword evidence="3 6" id="KW-0808">Transferase</keyword>
<evidence type="ECO:0000256" key="5">
    <source>
        <dbReference type="ARBA" id="ARBA00029440"/>
    </source>
</evidence>
<comment type="pathway">
    <text evidence="5">Amino-acid biosynthesis.</text>
</comment>
<evidence type="ECO:0000256" key="1">
    <source>
        <dbReference type="ARBA" id="ARBA00007970"/>
    </source>
</evidence>
<evidence type="ECO:0000256" key="4">
    <source>
        <dbReference type="ARBA" id="ARBA00022898"/>
    </source>
</evidence>
<dbReference type="RefSeq" id="WP_085799813.1">
    <property type="nucleotide sequence ID" value="NZ_FWXB01000005.1"/>
</dbReference>
<gene>
    <name evidence="8" type="primary">hisC2_2</name>
    <name evidence="8" type="ORF">ROA7745_01662</name>
</gene>
<evidence type="ECO:0000313" key="8">
    <source>
        <dbReference type="EMBL" id="SMC11842.1"/>
    </source>
</evidence>
<dbReference type="Gene3D" id="3.40.640.10">
    <property type="entry name" value="Type I PLP-dependent aspartate aminotransferase-like (Major domain)"/>
    <property type="match status" value="1"/>
</dbReference>
<reference evidence="8 9" key="1">
    <citation type="submission" date="2017-03" db="EMBL/GenBank/DDBJ databases">
        <authorList>
            <person name="Afonso C.L."/>
            <person name="Miller P.J."/>
            <person name="Scott M.A."/>
            <person name="Spackman E."/>
            <person name="Goraichik I."/>
            <person name="Dimitrov K.M."/>
            <person name="Suarez D.L."/>
            <person name="Swayne D.E."/>
        </authorList>
    </citation>
    <scope>NUCLEOTIDE SEQUENCE [LARGE SCALE GENOMIC DNA]</scope>
    <source>
        <strain evidence="8 9">CECT 7745</strain>
    </source>
</reference>
<dbReference type="InterPro" id="IPR004838">
    <property type="entry name" value="NHTrfase_class1_PyrdxlP-BS"/>
</dbReference>
<dbReference type="CDD" id="cd00609">
    <property type="entry name" value="AAT_like"/>
    <property type="match status" value="1"/>
</dbReference>
<evidence type="ECO:0000259" key="7">
    <source>
        <dbReference type="Pfam" id="PF00155"/>
    </source>
</evidence>
<dbReference type="OrthoDB" id="9809616at2"/>
<feature type="domain" description="Aminotransferase class I/classII large" evidence="7">
    <location>
        <begin position="26"/>
        <end position="342"/>
    </location>
</feature>
<dbReference type="InterPro" id="IPR015422">
    <property type="entry name" value="PyrdxlP-dep_Trfase_small"/>
</dbReference>
<dbReference type="InterPro" id="IPR004839">
    <property type="entry name" value="Aminotransferase_I/II_large"/>
</dbReference>
<protein>
    <recommendedName>
        <fullName evidence="6">Aminotransferase</fullName>
        <ecNumber evidence="6">2.6.1.-</ecNumber>
    </recommendedName>
</protein>
<evidence type="ECO:0000256" key="6">
    <source>
        <dbReference type="RuleBase" id="RU000481"/>
    </source>
</evidence>
<dbReference type="EC" id="2.6.1.-" evidence="6"/>
<comment type="similarity">
    <text evidence="6">Belongs to the class-I pyridoxal-phosphate-dependent aminotransferase family.</text>
</comment>
<dbReference type="AlphaFoldDB" id="A0A1X7BQD8"/>
<proteinExistence type="inferred from homology"/>
<keyword evidence="4" id="KW-0663">Pyridoxal phosphate</keyword>
<dbReference type="GO" id="GO:0008483">
    <property type="term" value="F:transaminase activity"/>
    <property type="evidence" value="ECO:0007669"/>
    <property type="project" value="UniProtKB-KW"/>
</dbReference>
<dbReference type="PANTHER" id="PTHR43643">
    <property type="entry name" value="HISTIDINOL-PHOSPHATE AMINOTRANSFERASE 2"/>
    <property type="match status" value="1"/>
</dbReference>
<evidence type="ECO:0000256" key="2">
    <source>
        <dbReference type="ARBA" id="ARBA00022576"/>
    </source>
</evidence>
<dbReference type="Gene3D" id="3.90.1150.10">
    <property type="entry name" value="Aspartate Aminotransferase, domain 1"/>
    <property type="match status" value="1"/>
</dbReference>
<evidence type="ECO:0000313" key="9">
    <source>
        <dbReference type="Proteomes" id="UP000193224"/>
    </source>
</evidence>
<dbReference type="PROSITE" id="PS00105">
    <property type="entry name" value="AA_TRANSFER_CLASS_1"/>
    <property type="match status" value="1"/>
</dbReference>
<dbReference type="Pfam" id="PF00155">
    <property type="entry name" value="Aminotran_1_2"/>
    <property type="match status" value="1"/>
</dbReference>
<comment type="cofactor">
    <cofactor evidence="6">
        <name>pyridoxal 5'-phosphate</name>
        <dbReference type="ChEBI" id="CHEBI:597326"/>
    </cofactor>
</comment>
<organism evidence="8 9">
    <name type="scientific">Roseovarius aestuarii</name>
    <dbReference type="NCBI Taxonomy" id="475083"/>
    <lineage>
        <taxon>Bacteria</taxon>
        <taxon>Pseudomonadati</taxon>
        <taxon>Pseudomonadota</taxon>
        <taxon>Alphaproteobacteria</taxon>
        <taxon>Rhodobacterales</taxon>
        <taxon>Roseobacteraceae</taxon>
        <taxon>Roseovarius</taxon>
    </lineage>
</organism>
<dbReference type="InterPro" id="IPR015424">
    <property type="entry name" value="PyrdxlP-dep_Trfase"/>
</dbReference>
<dbReference type="GO" id="GO:0030170">
    <property type="term" value="F:pyridoxal phosphate binding"/>
    <property type="evidence" value="ECO:0007669"/>
    <property type="project" value="InterPro"/>
</dbReference>
<accession>A0A1X7BQD8</accession>
<dbReference type="Proteomes" id="UP000193224">
    <property type="component" value="Unassembled WGS sequence"/>
</dbReference>